<evidence type="ECO:0000313" key="3">
    <source>
        <dbReference type="Proteomes" id="UP000298327"/>
    </source>
</evidence>
<feature type="region of interest" description="Disordered" evidence="1">
    <location>
        <begin position="1"/>
        <end position="20"/>
    </location>
</feature>
<gene>
    <name evidence="2" type="ORF">EVG20_g6477</name>
</gene>
<organism evidence="2 3">
    <name type="scientific">Dentipellis fragilis</name>
    <dbReference type="NCBI Taxonomy" id="205917"/>
    <lineage>
        <taxon>Eukaryota</taxon>
        <taxon>Fungi</taxon>
        <taxon>Dikarya</taxon>
        <taxon>Basidiomycota</taxon>
        <taxon>Agaricomycotina</taxon>
        <taxon>Agaricomycetes</taxon>
        <taxon>Russulales</taxon>
        <taxon>Hericiaceae</taxon>
        <taxon>Dentipellis</taxon>
    </lineage>
</organism>
<evidence type="ECO:0000313" key="2">
    <source>
        <dbReference type="EMBL" id="TFY63056.1"/>
    </source>
</evidence>
<protein>
    <submittedName>
        <fullName evidence="2">Uncharacterized protein</fullName>
    </submittedName>
</protein>
<dbReference type="EMBL" id="SEOQ01000434">
    <property type="protein sequence ID" value="TFY63056.1"/>
    <property type="molecule type" value="Genomic_DNA"/>
</dbReference>
<accession>A0A4Y9YKG3</accession>
<sequence length="150" mass="16953">MLSATGSGVQSSSDSTREGSSALMMGCVQVQSGNKLPVTKHTAAMRKIKRECSIALQRKNRGEITHEEFMRIAKDCVERAKARQEAAKLMCDRVDSGEAVSVEEFERDCGYSEEDWQKLRPRIMNEADALAENVRRNRSRVFQKRSLRGR</sequence>
<comment type="caution">
    <text evidence="2">The sequence shown here is derived from an EMBL/GenBank/DDBJ whole genome shotgun (WGS) entry which is preliminary data.</text>
</comment>
<dbReference type="Proteomes" id="UP000298327">
    <property type="component" value="Unassembled WGS sequence"/>
</dbReference>
<dbReference type="OrthoDB" id="26525at2759"/>
<name>A0A4Y9YKG3_9AGAM</name>
<reference evidence="2 3" key="1">
    <citation type="submission" date="2019-02" db="EMBL/GenBank/DDBJ databases">
        <title>Genome sequencing of the rare red list fungi Dentipellis fragilis.</title>
        <authorList>
            <person name="Buettner E."/>
            <person name="Kellner H."/>
        </authorList>
    </citation>
    <scope>NUCLEOTIDE SEQUENCE [LARGE SCALE GENOMIC DNA]</scope>
    <source>
        <strain evidence="2 3">DSM 105465</strain>
    </source>
</reference>
<feature type="compositionally biased region" description="Polar residues" evidence="1">
    <location>
        <begin position="1"/>
        <end position="14"/>
    </location>
</feature>
<dbReference type="AlphaFoldDB" id="A0A4Y9YKG3"/>
<evidence type="ECO:0000256" key="1">
    <source>
        <dbReference type="SAM" id="MobiDB-lite"/>
    </source>
</evidence>
<keyword evidence="3" id="KW-1185">Reference proteome</keyword>
<proteinExistence type="predicted"/>